<gene>
    <name evidence="1" type="ORF">US86_C0001G0009</name>
</gene>
<dbReference type="EMBL" id="LBUP01000001">
    <property type="protein sequence ID" value="KKQ67082.1"/>
    <property type="molecule type" value="Genomic_DNA"/>
</dbReference>
<dbReference type="AlphaFoldDB" id="A0A0G0JJU6"/>
<sequence length="126" mass="14445">MISGFVWNRISVWIWEVIDLVQQHFCEEHQIWFFRNERKDENGNLKVWYSHKKLDGTGFCVEKTNEVVTSTVRARGNSATEPAPSRYMLMCNAMNNAVALASAGKIEVDQIGGYYKKILSELKKAA</sequence>
<accession>A0A0G0JJU6</accession>
<evidence type="ECO:0000313" key="2">
    <source>
        <dbReference type="Proteomes" id="UP000034235"/>
    </source>
</evidence>
<comment type="caution">
    <text evidence="1">The sequence shown here is derived from an EMBL/GenBank/DDBJ whole genome shotgun (WGS) entry which is preliminary data.</text>
</comment>
<evidence type="ECO:0000313" key="1">
    <source>
        <dbReference type="EMBL" id="KKQ67082.1"/>
    </source>
</evidence>
<protein>
    <submittedName>
        <fullName evidence="1">Uncharacterized protein</fullName>
    </submittedName>
</protein>
<reference evidence="1 2" key="1">
    <citation type="journal article" date="2015" name="Nature">
        <title>rRNA introns, odd ribosomes, and small enigmatic genomes across a large radiation of phyla.</title>
        <authorList>
            <person name="Brown C.T."/>
            <person name="Hug L.A."/>
            <person name="Thomas B.C."/>
            <person name="Sharon I."/>
            <person name="Castelle C.J."/>
            <person name="Singh A."/>
            <person name="Wilkins M.J."/>
            <person name="Williams K.H."/>
            <person name="Banfield J.F."/>
        </authorList>
    </citation>
    <scope>NUCLEOTIDE SEQUENCE [LARGE SCALE GENOMIC DNA]</scope>
</reference>
<proteinExistence type="predicted"/>
<dbReference type="Proteomes" id="UP000034235">
    <property type="component" value="Unassembled WGS sequence"/>
</dbReference>
<organism evidence="1 2">
    <name type="scientific">Candidatus Daviesbacteria bacterium GW2011_GWA2_38_24</name>
    <dbReference type="NCBI Taxonomy" id="1618422"/>
    <lineage>
        <taxon>Bacteria</taxon>
        <taxon>Candidatus Daviesiibacteriota</taxon>
    </lineage>
</organism>
<name>A0A0G0JJU6_9BACT</name>